<sequence>MLPRPNELLARYVALWNETDAQRRRDMVHALYAPDCTYVFYRKDPIRGHAALLEQLAYTHQVYGPMGYEFRSSNNATGHHDVVRFNWVMVSAASGEMEMSGQDIVVLAEDGRIQADYQFHDRMPSSFVYNDGYEEHGVAVRAAQPRRTGVAGP</sequence>
<dbReference type="Pfam" id="PF12680">
    <property type="entry name" value="SnoaL_2"/>
    <property type="match status" value="1"/>
</dbReference>
<dbReference type="Gene3D" id="3.10.450.50">
    <property type="match status" value="1"/>
</dbReference>
<accession>A0A068L8B6</accession>
<reference evidence="2" key="3">
    <citation type="journal article" date="2010" name="Folia Microbiol. (Praha)">
        <title>Identification and characterization of an indigoidine-like gene for a blue pigment biosynthesis in Streptomyces aureofaciens CCM 3239.</title>
        <authorList>
            <person name="Novakova R."/>
            <person name="Odnogova Z."/>
            <person name="Kutas P."/>
            <person name="Feckova L."/>
            <person name="Kormanec J."/>
        </authorList>
    </citation>
    <scope>NUCLEOTIDE SEQUENCE</scope>
    <source>
        <strain evidence="2">CCM3239</strain>
        <plasmid evidence="2">pSA3239</plasmid>
    </source>
</reference>
<organism evidence="2">
    <name type="scientific">Kitasatospora aureofaciens</name>
    <name type="common">Streptomyces aureofaciens</name>
    <dbReference type="NCBI Taxonomy" id="1894"/>
    <lineage>
        <taxon>Bacteria</taxon>
        <taxon>Bacillati</taxon>
        <taxon>Actinomycetota</taxon>
        <taxon>Actinomycetes</taxon>
        <taxon>Kitasatosporales</taxon>
        <taxon>Streptomycetaceae</taxon>
        <taxon>Kitasatospora</taxon>
    </lineage>
</organism>
<geneLocation type="plasmid" evidence="2">
    <name>pSA3239</name>
</geneLocation>
<protein>
    <recommendedName>
        <fullName evidence="1">SnoaL-like domain-containing protein</fullName>
    </recommendedName>
</protein>
<dbReference type="EMBL" id="KJ396772">
    <property type="protein sequence ID" value="AIE41982.1"/>
    <property type="molecule type" value="Genomic_DNA"/>
</dbReference>
<reference evidence="2" key="7">
    <citation type="journal article" date="2014" name="Appl. Microbiol. Biotechnol.">
        <title>Intriguing properties of the angucycline antibiotic auricin and complex regulation of its biosynthesis.</title>
        <authorList>
            <person name="Kormanec J."/>
            <person name="Novakova R."/>
            <person name="Mingyar E."/>
            <person name="Feckova L."/>
        </authorList>
    </citation>
    <scope>NUCLEOTIDE SEQUENCE</scope>
    <source>
        <strain evidence="2">CCM3239</strain>
        <plasmid evidence="2">pSA3239</plasmid>
    </source>
</reference>
<proteinExistence type="predicted"/>
<reference evidence="2" key="4">
    <citation type="journal article" date="2010" name="Microbiology">
        <title>The role of the TetR-family transcriptional regulator Aur1R in negative regulation of the auricin gene cluster in Streptomyces aureofaciens CCM 3239.</title>
        <authorList>
            <person name="Novakova R."/>
            <person name="Kutas P."/>
            <person name="Feckova L."/>
            <person name="Kormanec J."/>
        </authorList>
    </citation>
    <scope>NUCLEOTIDE SEQUENCE</scope>
    <source>
        <strain evidence="2">CCM3239</strain>
        <plasmid evidence="2">pSA3239</plasmid>
    </source>
</reference>
<dbReference type="InterPro" id="IPR037401">
    <property type="entry name" value="SnoaL-like"/>
</dbReference>
<name>A0A068L8B6_KITAU</name>
<evidence type="ECO:0000259" key="1">
    <source>
        <dbReference type="Pfam" id="PF12680"/>
    </source>
</evidence>
<reference evidence="2" key="1">
    <citation type="journal article" date="2002" name="Gene">
        <title>Cloning and characterization of a polyketide synthase gene cluster involved in biosynthesis of a proposed angucycline-like polyketide auricin in Streptomyces aureofaciens CCM 3239.</title>
        <authorList>
            <person name="Novakova R."/>
            <person name="Bistakova J."/>
            <person name="Homerova D."/>
            <person name="Rezuchova B."/>
            <person name="Kormanec J."/>
        </authorList>
    </citation>
    <scope>NUCLEOTIDE SEQUENCE</scope>
    <source>
        <strain evidence="2">CCM3239</strain>
        <plasmid evidence="2">pSA3239</plasmid>
    </source>
</reference>
<dbReference type="InterPro" id="IPR032710">
    <property type="entry name" value="NTF2-like_dom_sf"/>
</dbReference>
<reference evidence="2" key="2">
    <citation type="journal article" date="2005" name="Microbiology">
        <title>Characterization of a regulatory gene essential for the production of the angucycline-like polyketide antibiotic auricin in Streptomyces aureofaciens CCM 3239.</title>
        <authorList>
            <person name="Novakova R."/>
            <person name="Homerova D."/>
            <person name="Feckova L."/>
            <person name="Kormanec J."/>
        </authorList>
    </citation>
    <scope>NUCLEOTIDE SEQUENCE</scope>
    <source>
        <strain evidence="2">CCM3239</strain>
        <plasmid evidence="2">pSA3239</plasmid>
    </source>
</reference>
<reference evidence="2" key="8">
    <citation type="journal article" date="2015" name="Appl. Microbiol. Biotechnol.">
        <title>Characterisation of the genes involved in the biosynthesis and attachment of the aminodeoxysugar D-forosamine in the auricin gene cluster of Streptomyces aureofaciens CCM3239.</title>
        <authorList>
            <person name="Bekeova C."/>
            <person name="Rehakova A."/>
            <person name="Feckova L."/>
            <person name="Vlckova S."/>
            <person name="Novakova R."/>
            <person name="Mingyar E."/>
            <person name="Kormanec J."/>
        </authorList>
    </citation>
    <scope>NUCLEOTIDE SEQUENCE</scope>
    <source>
        <strain evidence="2">CCM3239</strain>
        <plasmid evidence="2">pSA3239</plasmid>
    </source>
</reference>
<reference evidence="2" key="6">
    <citation type="journal article" date="2013" name="FEMS Microbiol. Lett.">
        <title>The gene cluster aur1 for the angucycline antibiotic auricin is located on a large linear plasmid pSA3239 in Streptomyces aureofaciens CCM 3239.</title>
        <authorList>
            <person name="Novakova R."/>
            <person name="Knirschova R."/>
            <person name="Farkasovsky M."/>
            <person name="Feckova L."/>
            <person name="Rehakova A."/>
            <person name="Mingyar E."/>
            <person name="Kormanec J."/>
        </authorList>
    </citation>
    <scope>NUCLEOTIDE SEQUENCE</scope>
    <source>
        <strain evidence="2">CCM3239</strain>
        <plasmid evidence="2">pSA3239</plasmid>
    </source>
</reference>
<dbReference type="AlphaFoldDB" id="A0A068L8B6"/>
<evidence type="ECO:0000313" key="2">
    <source>
        <dbReference type="EMBL" id="AIE41982.1"/>
    </source>
</evidence>
<dbReference type="SUPFAM" id="SSF54427">
    <property type="entry name" value="NTF2-like"/>
    <property type="match status" value="1"/>
</dbReference>
<dbReference type="GeneID" id="49388873"/>
<reference evidence="2" key="5">
    <citation type="journal article" date="2011" name="Microbiology">
        <title>The role of two SARP family transcriptional regulators in regulation of the auricin gene cluster in Streptomyces aureofaciens CCM 3239.</title>
        <authorList>
            <person name="Novakova R."/>
            <person name="Rehakova A."/>
            <person name="Kutas P."/>
            <person name="Feckova L."/>
            <person name="Kormanec J."/>
        </authorList>
    </citation>
    <scope>NUCLEOTIDE SEQUENCE</scope>
    <source>
        <strain evidence="2">CCM3239</strain>
        <plasmid evidence="2">pSA3239</plasmid>
    </source>
</reference>
<keyword evidence="2" id="KW-0614">Plasmid</keyword>
<feature type="domain" description="SnoaL-like" evidence="1">
    <location>
        <begin position="10"/>
        <end position="113"/>
    </location>
</feature>